<sequence length="142" mass="15905">MVPDFKTVATISHPSFLSYYDAHVQTALRSPPKKTGLPQQAKNTPEALVGKLMWMTPEQLDTIGYTLEAVHTSRNTYKVLLLKAMELLWQLPQTRFYKAALAQQTCTLDRIRAAMPGEAIGIAEYAFTLDVVNILATTTSYR</sequence>
<evidence type="ECO:0000313" key="2">
    <source>
        <dbReference type="Proteomes" id="UP000693981"/>
    </source>
</evidence>
<dbReference type="EMBL" id="JAGDFL010000586">
    <property type="protein sequence ID" value="KAG7384701.1"/>
    <property type="molecule type" value="Genomic_DNA"/>
</dbReference>
<proteinExistence type="predicted"/>
<protein>
    <submittedName>
        <fullName evidence="1">Uncharacterized protein</fullName>
    </submittedName>
</protein>
<dbReference type="AlphaFoldDB" id="A0A8T1VU16"/>
<organism evidence="1 2">
    <name type="scientific">Phytophthora boehmeriae</name>
    <dbReference type="NCBI Taxonomy" id="109152"/>
    <lineage>
        <taxon>Eukaryota</taxon>
        <taxon>Sar</taxon>
        <taxon>Stramenopiles</taxon>
        <taxon>Oomycota</taxon>
        <taxon>Peronosporomycetes</taxon>
        <taxon>Peronosporales</taxon>
        <taxon>Peronosporaceae</taxon>
        <taxon>Phytophthora</taxon>
    </lineage>
</organism>
<dbReference type="Proteomes" id="UP000693981">
    <property type="component" value="Unassembled WGS sequence"/>
</dbReference>
<reference evidence="1" key="1">
    <citation type="submission" date="2021-02" db="EMBL/GenBank/DDBJ databases">
        <authorList>
            <person name="Palmer J.M."/>
        </authorList>
    </citation>
    <scope>NUCLEOTIDE SEQUENCE</scope>
    <source>
        <strain evidence="1">SCRP23</strain>
    </source>
</reference>
<comment type="caution">
    <text evidence="1">The sequence shown here is derived from an EMBL/GenBank/DDBJ whole genome shotgun (WGS) entry which is preliminary data.</text>
</comment>
<evidence type="ECO:0000313" key="1">
    <source>
        <dbReference type="EMBL" id="KAG7384701.1"/>
    </source>
</evidence>
<accession>A0A8T1VU16</accession>
<gene>
    <name evidence="1" type="ORF">PHYBOEH_009341</name>
</gene>
<keyword evidence="2" id="KW-1185">Reference proteome</keyword>
<name>A0A8T1VU16_9STRA</name>